<accession>A0ABX4TUU2</accession>
<sequence>MDMQLITGVKKQLGYKLICPDPEASRILKHVTTRQAFSEMVKLNGVDSQGLFDRIHQCFEENSLRRPYHDWYHTCCVVDGVIQGLRYFLRADLLGLSEAQQKEVNSTILAAAFHDIGHTGVKEPDIVNVSRSIMIAHRFLMDAGILSKGDRSVALDVPFLLETLQSTQYPFKREPLNEYQAILRDADLLQILEPTWFDDLYINMYEEFLEGNPSLSFEEFCLNEMNFVKDAQFYSAWFRKEKYSMYQDTAVTRVKTAYTSVFTTSGT</sequence>
<dbReference type="EMBL" id="PJCJ01000024">
    <property type="protein sequence ID" value="PLV09487.1"/>
    <property type="molecule type" value="Genomic_DNA"/>
</dbReference>
<evidence type="ECO:0000313" key="1">
    <source>
        <dbReference type="EMBL" id="PLV09487.1"/>
    </source>
</evidence>
<organism evidence="1 2">
    <name type="scientific">Pseudomonas plecoglossicida</name>
    <dbReference type="NCBI Taxonomy" id="70775"/>
    <lineage>
        <taxon>Bacteria</taxon>
        <taxon>Pseudomonadati</taxon>
        <taxon>Pseudomonadota</taxon>
        <taxon>Gammaproteobacteria</taxon>
        <taxon>Pseudomonadales</taxon>
        <taxon>Pseudomonadaceae</taxon>
        <taxon>Pseudomonas</taxon>
    </lineage>
</organism>
<reference evidence="1 2" key="1">
    <citation type="submission" date="2017-12" db="EMBL/GenBank/DDBJ databases">
        <title>Detection of the carbapenemase gene blaVIM-5 in members of the Pseudomonas putida group isolated from polluted Nigerian wetlands.</title>
        <authorList>
            <person name="Adelowo O."/>
            <person name="Vollmers J."/>
            <person name="Maeusezahl I."/>
            <person name="Kaster A.-K."/>
            <person name="Mueller J.A."/>
        </authorList>
    </citation>
    <scope>NUCLEOTIDE SEQUENCE [LARGE SCALE GENOMIC DNA]</scope>
    <source>
        <strain evidence="1 2">MR69</strain>
    </source>
</reference>
<protein>
    <recommendedName>
        <fullName evidence="3">HD/PDEase domain-containing protein</fullName>
    </recommendedName>
</protein>
<name>A0ABX4TUU2_PSEDL</name>
<dbReference type="SUPFAM" id="SSF109604">
    <property type="entry name" value="HD-domain/PDEase-like"/>
    <property type="match status" value="1"/>
</dbReference>
<evidence type="ECO:0000313" key="2">
    <source>
        <dbReference type="Proteomes" id="UP000234744"/>
    </source>
</evidence>
<keyword evidence="2" id="KW-1185">Reference proteome</keyword>
<dbReference type="Gene3D" id="1.10.1300.10">
    <property type="entry name" value="3'5'-cyclic nucleotide phosphodiesterase, catalytic domain"/>
    <property type="match status" value="1"/>
</dbReference>
<dbReference type="InterPro" id="IPR036971">
    <property type="entry name" value="PDEase_catalytic_dom_sf"/>
</dbReference>
<evidence type="ECO:0008006" key="3">
    <source>
        <dbReference type="Google" id="ProtNLM"/>
    </source>
</evidence>
<gene>
    <name evidence="1" type="ORF">CXG47_24390</name>
</gene>
<comment type="caution">
    <text evidence="1">The sequence shown here is derived from an EMBL/GenBank/DDBJ whole genome shotgun (WGS) entry which is preliminary data.</text>
</comment>
<dbReference type="RefSeq" id="WP_054890478.1">
    <property type="nucleotide sequence ID" value="NZ_PJCJ01000024.1"/>
</dbReference>
<dbReference type="Proteomes" id="UP000234744">
    <property type="component" value="Unassembled WGS sequence"/>
</dbReference>
<proteinExistence type="predicted"/>